<dbReference type="InterPro" id="IPR050109">
    <property type="entry name" value="HTH-type_TetR-like_transc_reg"/>
</dbReference>
<reference evidence="4" key="1">
    <citation type="submission" date="2022-12" db="EMBL/GenBank/DDBJ databases">
        <authorList>
            <person name="Krivoruchko A.V."/>
            <person name="Elkin A."/>
        </authorList>
    </citation>
    <scope>NUCLEOTIDE SEQUENCE</scope>
    <source>
        <strain evidence="4">IEGM 1388</strain>
    </source>
</reference>
<accession>A0ABT4MXA6</accession>
<dbReference type="RefSeq" id="WP_301572290.1">
    <property type="nucleotide sequence ID" value="NZ_JAPWIE010000004.1"/>
</dbReference>
<dbReference type="Gene3D" id="1.10.357.10">
    <property type="entry name" value="Tetracycline Repressor, domain 2"/>
    <property type="match status" value="1"/>
</dbReference>
<dbReference type="InterPro" id="IPR009057">
    <property type="entry name" value="Homeodomain-like_sf"/>
</dbReference>
<dbReference type="EMBL" id="JAPWIE010000004">
    <property type="protein sequence ID" value="MCZ4551454.1"/>
    <property type="molecule type" value="Genomic_DNA"/>
</dbReference>
<dbReference type="InterPro" id="IPR001647">
    <property type="entry name" value="HTH_TetR"/>
</dbReference>
<organism evidence="4 5">
    <name type="scientific">Gordonia rubripertincta</name>
    <name type="common">Rhodococcus corallinus</name>
    <dbReference type="NCBI Taxonomy" id="36822"/>
    <lineage>
        <taxon>Bacteria</taxon>
        <taxon>Bacillati</taxon>
        <taxon>Actinomycetota</taxon>
        <taxon>Actinomycetes</taxon>
        <taxon>Mycobacteriales</taxon>
        <taxon>Gordoniaceae</taxon>
        <taxon>Gordonia</taxon>
    </lineage>
</organism>
<feature type="domain" description="HTH tetR-type" evidence="3">
    <location>
        <begin position="14"/>
        <end position="74"/>
    </location>
</feature>
<dbReference type="Proteomes" id="UP001067235">
    <property type="component" value="Unassembled WGS sequence"/>
</dbReference>
<dbReference type="InterPro" id="IPR049513">
    <property type="entry name" value="TetR_C_40"/>
</dbReference>
<protein>
    <submittedName>
        <fullName evidence="4">TetR/AcrR family transcriptional regulator</fullName>
    </submittedName>
</protein>
<evidence type="ECO:0000256" key="1">
    <source>
        <dbReference type="ARBA" id="ARBA00023125"/>
    </source>
</evidence>
<dbReference type="SUPFAM" id="SSF46689">
    <property type="entry name" value="Homeodomain-like"/>
    <property type="match status" value="1"/>
</dbReference>
<gene>
    <name evidence="4" type="ORF">O4213_15790</name>
</gene>
<evidence type="ECO:0000259" key="3">
    <source>
        <dbReference type="PROSITE" id="PS50977"/>
    </source>
</evidence>
<keyword evidence="1 2" id="KW-0238">DNA-binding</keyword>
<proteinExistence type="predicted"/>
<dbReference type="PANTHER" id="PTHR30055:SF226">
    <property type="entry name" value="HTH-TYPE TRANSCRIPTIONAL REGULATOR PKSA"/>
    <property type="match status" value="1"/>
</dbReference>
<feature type="DNA-binding region" description="H-T-H motif" evidence="2">
    <location>
        <begin position="37"/>
        <end position="56"/>
    </location>
</feature>
<sequence length="211" mass="22789">MHEVAQSRLERRKARTRAALVDAACDLLATPRGTEASVSDITNLADVGLGSFYNHFTSKSELFEVAISSVLELHGRLFDEATAGLDDPAEVFAAGVRMTLRMRTTHPKVAHTMIQVGFRYLDSPEGLAPRAYRDLEAATASGRLDIDNTAMAVACTAGALFGCIHLIEQDPSLDTDTVADDLAASLLTMFGLTKAEAREVSRRPLNQPTLN</sequence>
<evidence type="ECO:0000313" key="5">
    <source>
        <dbReference type="Proteomes" id="UP001067235"/>
    </source>
</evidence>
<comment type="caution">
    <text evidence="4">The sequence shown here is derived from an EMBL/GenBank/DDBJ whole genome shotgun (WGS) entry which is preliminary data.</text>
</comment>
<dbReference type="Pfam" id="PF00440">
    <property type="entry name" value="TetR_N"/>
    <property type="match status" value="1"/>
</dbReference>
<evidence type="ECO:0000313" key="4">
    <source>
        <dbReference type="EMBL" id="MCZ4551454.1"/>
    </source>
</evidence>
<evidence type="ECO:0000256" key="2">
    <source>
        <dbReference type="PROSITE-ProRule" id="PRU00335"/>
    </source>
</evidence>
<name>A0ABT4MXA6_GORRU</name>
<dbReference type="Pfam" id="PF21306">
    <property type="entry name" value="TetR_C_40"/>
    <property type="match status" value="1"/>
</dbReference>
<dbReference type="PROSITE" id="PS50977">
    <property type="entry name" value="HTH_TETR_2"/>
    <property type="match status" value="1"/>
</dbReference>
<keyword evidence="5" id="KW-1185">Reference proteome</keyword>
<dbReference type="PANTHER" id="PTHR30055">
    <property type="entry name" value="HTH-TYPE TRANSCRIPTIONAL REGULATOR RUTR"/>
    <property type="match status" value="1"/>
</dbReference>